<comment type="caution">
    <text evidence="1">The sequence shown here is derived from an EMBL/GenBank/DDBJ whole genome shotgun (WGS) entry which is preliminary data.</text>
</comment>
<gene>
    <name evidence="1" type="ORF">Ocin01_03779</name>
</gene>
<evidence type="ECO:0000313" key="2">
    <source>
        <dbReference type="Proteomes" id="UP000094527"/>
    </source>
</evidence>
<sequence>ILQGKVGGLKGDFLLKEAQTYYYQCKKKALNDKQDVKTILNYLSENYGNWPILTNRKPGEQFNWANMVADLNRIGRFGLKPLLFQVAIPSQQGAGSHIELGIGQMSFSYSGADYDSFLRRVQKNAELKKPFRSEMLQPMINNLNYISGAALQLNPIE</sequence>
<dbReference type="Proteomes" id="UP000094527">
    <property type="component" value="Unassembled WGS sequence"/>
</dbReference>
<dbReference type="SUPFAM" id="SSF55486">
    <property type="entry name" value="Metalloproteases ('zincins'), catalytic domain"/>
    <property type="match status" value="1"/>
</dbReference>
<protein>
    <submittedName>
        <fullName evidence="1">Uncharacterized protein</fullName>
    </submittedName>
</protein>
<proteinExistence type="predicted"/>
<dbReference type="InterPro" id="IPR042089">
    <property type="entry name" value="Peptidase_M13_dom_2"/>
</dbReference>
<dbReference type="Gene3D" id="1.10.1380.10">
    <property type="entry name" value="Neutral endopeptidase , domain2"/>
    <property type="match status" value="1"/>
</dbReference>
<keyword evidence="2" id="KW-1185">Reference proteome</keyword>
<dbReference type="AlphaFoldDB" id="A0A1D2NCA1"/>
<name>A0A1D2NCA1_ORCCI</name>
<organism evidence="1 2">
    <name type="scientific">Orchesella cincta</name>
    <name type="common">Springtail</name>
    <name type="synonym">Podura cincta</name>
    <dbReference type="NCBI Taxonomy" id="48709"/>
    <lineage>
        <taxon>Eukaryota</taxon>
        <taxon>Metazoa</taxon>
        <taxon>Ecdysozoa</taxon>
        <taxon>Arthropoda</taxon>
        <taxon>Hexapoda</taxon>
        <taxon>Collembola</taxon>
        <taxon>Entomobryomorpha</taxon>
        <taxon>Entomobryoidea</taxon>
        <taxon>Orchesellidae</taxon>
        <taxon>Orchesellinae</taxon>
        <taxon>Orchesella</taxon>
    </lineage>
</organism>
<feature type="non-terminal residue" evidence="1">
    <location>
        <position position="1"/>
    </location>
</feature>
<evidence type="ECO:0000313" key="1">
    <source>
        <dbReference type="EMBL" id="ODN02882.1"/>
    </source>
</evidence>
<feature type="non-terminal residue" evidence="1">
    <location>
        <position position="157"/>
    </location>
</feature>
<reference evidence="1 2" key="1">
    <citation type="journal article" date="2016" name="Genome Biol. Evol.">
        <title>Gene Family Evolution Reflects Adaptation to Soil Environmental Stressors in the Genome of the Collembolan Orchesella cincta.</title>
        <authorList>
            <person name="Faddeeva-Vakhrusheva A."/>
            <person name="Derks M.F."/>
            <person name="Anvar S.Y."/>
            <person name="Agamennone V."/>
            <person name="Suring W."/>
            <person name="Smit S."/>
            <person name="van Straalen N.M."/>
            <person name="Roelofs D."/>
        </authorList>
    </citation>
    <scope>NUCLEOTIDE SEQUENCE [LARGE SCALE GENOMIC DNA]</scope>
    <source>
        <tissue evidence="1">Mixed pool</tissue>
    </source>
</reference>
<accession>A0A1D2NCA1</accession>
<dbReference type="EMBL" id="LJIJ01000093">
    <property type="protein sequence ID" value="ODN02882.1"/>
    <property type="molecule type" value="Genomic_DNA"/>
</dbReference>